<evidence type="ECO:0000256" key="2">
    <source>
        <dbReference type="ARBA" id="ARBA00022801"/>
    </source>
</evidence>
<evidence type="ECO:0000256" key="1">
    <source>
        <dbReference type="ARBA" id="ARBA00022723"/>
    </source>
</evidence>
<dbReference type="InterPro" id="IPR006035">
    <property type="entry name" value="Ureohydrolase"/>
</dbReference>
<sequence length="292" mass="31535">MTIDPTKILRLNLPQWQGGDHPDYRTGARVLAAIAPEALGPEETVAVPQARDDVRPVEQGIVSRRPLLDLIAAASAAIDRHKPDAVVTLGGDCLVDLAPIAYLSERYGDDLAVLWVDAHPDVMGPQQFRNAHAHVLAMLMGIGDPDFVASVPKPVKGDRILYVGLTETTPFETDFIAKHGMARLNPEDLAGSAEPVLAWLRASGAKKVAVHFDLDVLDPTLYDFLLSQDPAAAPNAFEGIAKGRMRFEEVAGILRAVDAEADVVGLAITEYMPWSAMQLSKSLQTLPLLGER</sequence>
<dbReference type="PRINTS" id="PR00116">
    <property type="entry name" value="ARGINASE"/>
</dbReference>
<gene>
    <name evidence="5" type="ORF">O3W52_21490</name>
</gene>
<dbReference type="Proteomes" id="UP001079430">
    <property type="component" value="Unassembled WGS sequence"/>
</dbReference>
<protein>
    <submittedName>
        <fullName evidence="5">Arginase family protein</fullName>
    </submittedName>
</protein>
<dbReference type="PANTHER" id="PTHR43782">
    <property type="entry name" value="ARGINASE"/>
    <property type="match status" value="1"/>
</dbReference>
<organism evidence="5 6">
    <name type="scientific">Sinorhizobium psoraleae</name>
    <dbReference type="NCBI Taxonomy" id="520838"/>
    <lineage>
        <taxon>Bacteria</taxon>
        <taxon>Pseudomonadati</taxon>
        <taxon>Pseudomonadota</taxon>
        <taxon>Alphaproteobacteria</taxon>
        <taxon>Hyphomicrobiales</taxon>
        <taxon>Rhizobiaceae</taxon>
        <taxon>Sinorhizobium/Ensifer group</taxon>
        <taxon>Sinorhizobium</taxon>
    </lineage>
</organism>
<keyword evidence="3" id="KW-0464">Manganese</keyword>
<dbReference type="PANTHER" id="PTHR43782:SF3">
    <property type="entry name" value="ARGINASE"/>
    <property type="match status" value="1"/>
</dbReference>
<keyword evidence="1" id="KW-0479">Metal-binding</keyword>
<dbReference type="Pfam" id="PF00491">
    <property type="entry name" value="Arginase"/>
    <property type="match status" value="1"/>
</dbReference>
<dbReference type="Gene3D" id="3.40.800.10">
    <property type="entry name" value="Ureohydrolase domain"/>
    <property type="match status" value="1"/>
</dbReference>
<name>A0ABT4KKP5_9HYPH</name>
<keyword evidence="6" id="KW-1185">Reference proteome</keyword>
<dbReference type="PROSITE" id="PS51409">
    <property type="entry name" value="ARGINASE_2"/>
    <property type="match status" value="1"/>
</dbReference>
<dbReference type="SUPFAM" id="SSF52768">
    <property type="entry name" value="Arginase/deacetylase"/>
    <property type="match status" value="1"/>
</dbReference>
<comment type="similarity">
    <text evidence="4">Belongs to the arginase family.</text>
</comment>
<evidence type="ECO:0000313" key="6">
    <source>
        <dbReference type="Proteomes" id="UP001079430"/>
    </source>
</evidence>
<reference evidence="5" key="1">
    <citation type="submission" date="2022-10" db="EMBL/GenBank/DDBJ databases">
        <title>Whole genome sequencing of three plant growth promoting bacteria isolated from Vachellia tortilis subsp. raddiana in Morocco.</title>
        <authorList>
            <person name="Hnini M."/>
            <person name="Zouagui R."/>
            <person name="Zouagui H."/>
            <person name="Chemao Elfihri M.-W."/>
            <person name="Ibrahimi A."/>
            <person name="Sbabou L."/>
            <person name="Aurag J."/>
        </authorList>
    </citation>
    <scope>NUCLEOTIDE SEQUENCE</scope>
    <source>
        <strain evidence="5">LMR678</strain>
    </source>
</reference>
<dbReference type="CDD" id="cd09999">
    <property type="entry name" value="Arginase-like_1"/>
    <property type="match status" value="1"/>
</dbReference>
<dbReference type="RefSeq" id="WP_269283038.1">
    <property type="nucleotide sequence ID" value="NZ_JAPVOI010000004.1"/>
</dbReference>
<evidence type="ECO:0000256" key="4">
    <source>
        <dbReference type="PROSITE-ProRule" id="PRU00742"/>
    </source>
</evidence>
<proteinExistence type="inferred from homology"/>
<dbReference type="EMBL" id="JAPVOI010000004">
    <property type="protein sequence ID" value="MCZ4092543.1"/>
    <property type="molecule type" value="Genomic_DNA"/>
</dbReference>
<keyword evidence="2" id="KW-0378">Hydrolase</keyword>
<evidence type="ECO:0000313" key="5">
    <source>
        <dbReference type="EMBL" id="MCZ4092543.1"/>
    </source>
</evidence>
<accession>A0ABT4KKP5</accession>
<evidence type="ECO:0000256" key="3">
    <source>
        <dbReference type="ARBA" id="ARBA00023211"/>
    </source>
</evidence>
<dbReference type="InterPro" id="IPR023696">
    <property type="entry name" value="Ureohydrolase_dom_sf"/>
</dbReference>
<comment type="caution">
    <text evidence="5">The sequence shown here is derived from an EMBL/GenBank/DDBJ whole genome shotgun (WGS) entry which is preliminary data.</text>
</comment>